<dbReference type="InterPro" id="IPR036188">
    <property type="entry name" value="FAD/NAD-bd_sf"/>
</dbReference>
<dbReference type="PANTHER" id="PTHR43004">
    <property type="entry name" value="TRK SYSTEM POTASSIUM UPTAKE PROTEIN"/>
    <property type="match status" value="1"/>
</dbReference>
<accession>A0AAE0MYX4</accession>
<keyword evidence="4" id="KW-0560">Oxidoreductase</keyword>
<dbReference type="AlphaFoldDB" id="A0AAE0MYX4"/>
<feature type="domain" description="FAD-binding" evidence="5">
    <location>
        <begin position="79"/>
        <end position="327"/>
    </location>
</feature>
<dbReference type="Pfam" id="PF01494">
    <property type="entry name" value="FAD_binding_3"/>
    <property type="match status" value="1"/>
</dbReference>
<evidence type="ECO:0000256" key="2">
    <source>
        <dbReference type="ARBA" id="ARBA00022630"/>
    </source>
</evidence>
<dbReference type="PRINTS" id="PR00420">
    <property type="entry name" value="RNGMNOXGNASE"/>
</dbReference>
<evidence type="ECO:0000313" key="7">
    <source>
        <dbReference type="Proteomes" id="UP001287356"/>
    </source>
</evidence>
<dbReference type="Gene3D" id="3.50.50.60">
    <property type="entry name" value="FAD/NAD(P)-binding domain"/>
    <property type="match status" value="3"/>
</dbReference>
<evidence type="ECO:0000256" key="4">
    <source>
        <dbReference type="ARBA" id="ARBA00023002"/>
    </source>
</evidence>
<dbReference type="EMBL" id="JAULSN010000010">
    <property type="protein sequence ID" value="KAK3362166.1"/>
    <property type="molecule type" value="Genomic_DNA"/>
</dbReference>
<dbReference type="GO" id="GO:0016709">
    <property type="term" value="F:oxidoreductase activity, acting on paired donors, with incorporation or reduction of molecular oxygen, NAD(P)H as one donor, and incorporation of one atom of oxygen"/>
    <property type="evidence" value="ECO:0007669"/>
    <property type="project" value="UniProtKB-ARBA"/>
</dbReference>
<dbReference type="Proteomes" id="UP001287356">
    <property type="component" value="Unassembled WGS sequence"/>
</dbReference>
<dbReference type="Pfam" id="PF21274">
    <property type="entry name" value="Rng_hyd_C"/>
    <property type="match status" value="1"/>
</dbReference>
<reference evidence="6" key="1">
    <citation type="journal article" date="2023" name="Mol. Phylogenet. Evol.">
        <title>Genome-scale phylogeny and comparative genomics of the fungal order Sordariales.</title>
        <authorList>
            <person name="Hensen N."/>
            <person name="Bonometti L."/>
            <person name="Westerberg I."/>
            <person name="Brannstrom I.O."/>
            <person name="Guillou S."/>
            <person name="Cros-Aarteil S."/>
            <person name="Calhoun S."/>
            <person name="Haridas S."/>
            <person name="Kuo A."/>
            <person name="Mondo S."/>
            <person name="Pangilinan J."/>
            <person name="Riley R."/>
            <person name="LaButti K."/>
            <person name="Andreopoulos B."/>
            <person name="Lipzen A."/>
            <person name="Chen C."/>
            <person name="Yan M."/>
            <person name="Daum C."/>
            <person name="Ng V."/>
            <person name="Clum A."/>
            <person name="Steindorff A."/>
            <person name="Ohm R.A."/>
            <person name="Martin F."/>
            <person name="Silar P."/>
            <person name="Natvig D.O."/>
            <person name="Lalanne C."/>
            <person name="Gautier V."/>
            <person name="Ament-Velasquez S.L."/>
            <person name="Kruys A."/>
            <person name="Hutchinson M.I."/>
            <person name="Powell A.J."/>
            <person name="Barry K."/>
            <person name="Miller A.N."/>
            <person name="Grigoriev I.V."/>
            <person name="Debuchy R."/>
            <person name="Gladieux P."/>
            <person name="Hiltunen Thoren M."/>
            <person name="Johannesson H."/>
        </authorList>
    </citation>
    <scope>NUCLEOTIDE SEQUENCE</scope>
    <source>
        <strain evidence="6">CBS 958.72</strain>
    </source>
</reference>
<evidence type="ECO:0000256" key="3">
    <source>
        <dbReference type="ARBA" id="ARBA00022827"/>
    </source>
</evidence>
<comment type="caution">
    <text evidence="6">The sequence shown here is derived from an EMBL/GenBank/DDBJ whole genome shotgun (WGS) entry which is preliminary data.</text>
</comment>
<evidence type="ECO:0000256" key="1">
    <source>
        <dbReference type="ARBA" id="ARBA00001974"/>
    </source>
</evidence>
<organism evidence="6 7">
    <name type="scientific">Lasiosphaeria ovina</name>
    <dbReference type="NCBI Taxonomy" id="92902"/>
    <lineage>
        <taxon>Eukaryota</taxon>
        <taxon>Fungi</taxon>
        <taxon>Dikarya</taxon>
        <taxon>Ascomycota</taxon>
        <taxon>Pezizomycotina</taxon>
        <taxon>Sordariomycetes</taxon>
        <taxon>Sordariomycetidae</taxon>
        <taxon>Sordariales</taxon>
        <taxon>Lasiosphaeriaceae</taxon>
        <taxon>Lasiosphaeria</taxon>
    </lineage>
</organism>
<dbReference type="InterPro" id="IPR002938">
    <property type="entry name" value="FAD-bd"/>
</dbReference>
<name>A0AAE0MYX4_9PEZI</name>
<gene>
    <name evidence="6" type="ORF">B0T24DRAFT_690895</name>
</gene>
<dbReference type="GO" id="GO:0071949">
    <property type="term" value="F:FAD binding"/>
    <property type="evidence" value="ECO:0007669"/>
    <property type="project" value="InterPro"/>
</dbReference>
<protein>
    <submittedName>
        <fullName evidence="6">Pentachlorophenol 4-monooxygenase</fullName>
    </submittedName>
</protein>
<proteinExistence type="predicted"/>
<dbReference type="Gene3D" id="3.40.30.120">
    <property type="match status" value="1"/>
</dbReference>
<keyword evidence="2" id="KW-0285">Flavoprotein</keyword>
<sequence>MSELYDVVIAGAGPVGLFLACEVALDGASVLVLERDLTPESPWKSKPLGFRGLNTGSLDLARFPYRLPGLALIPGIVYVDDVEKILTERAESLGVTILRGKGVVAIASQDEHSVTVETGRDGDDGDNGRPSLFRGRYLVGCDGGRSLVRKAAGFEFAGTEARFTGYTIKCELDNPGKLARGFNLTPGGMYFTNQLSSISLLDFDSSAFDRTTNGSRPITRTHAQDVITRVTGIPETELKISTFHLATSFTDRARQATTYRRGRILLAGDAAHIHAPLGGQGMNLGWKLAATVRRESSKAPDHDHEPLALLDSYGAEREPVGLVVLEWTRAQIIAMSPDAHGAAVRSLMADLLATADGTNLALGRSWGLSLRYSLNSDDTGGPSAHPCVGCSAPDFELSDGSRLGEHLGQGRGLLFSLSAGDSDTDDTAAALKDLVVTVGSKYAGRVDYLAADAKDTCGLRALLIRPDGVVAWVAAEGEAKPDVDAARAALERWFASAERTRGRVLHGKRQS</sequence>
<reference evidence="6" key="2">
    <citation type="submission" date="2023-06" db="EMBL/GenBank/DDBJ databases">
        <authorList>
            <consortium name="Lawrence Berkeley National Laboratory"/>
            <person name="Haridas S."/>
            <person name="Hensen N."/>
            <person name="Bonometti L."/>
            <person name="Westerberg I."/>
            <person name="Brannstrom I.O."/>
            <person name="Guillou S."/>
            <person name="Cros-Aarteil S."/>
            <person name="Calhoun S."/>
            <person name="Kuo A."/>
            <person name="Mondo S."/>
            <person name="Pangilinan J."/>
            <person name="Riley R."/>
            <person name="Labutti K."/>
            <person name="Andreopoulos B."/>
            <person name="Lipzen A."/>
            <person name="Chen C."/>
            <person name="Yanf M."/>
            <person name="Daum C."/>
            <person name="Ng V."/>
            <person name="Clum A."/>
            <person name="Steindorff A."/>
            <person name="Ohm R."/>
            <person name="Martin F."/>
            <person name="Silar P."/>
            <person name="Natvig D."/>
            <person name="Lalanne C."/>
            <person name="Gautier V."/>
            <person name="Ament-Velasquez S.L."/>
            <person name="Kruys A."/>
            <person name="Hutchinson M.I."/>
            <person name="Powell A.J."/>
            <person name="Barry K."/>
            <person name="Miller A.N."/>
            <person name="Grigoriev I.V."/>
            <person name="Debuchy R."/>
            <person name="Gladieux P."/>
            <person name="Thoren M.H."/>
            <person name="Johannesson H."/>
        </authorList>
    </citation>
    <scope>NUCLEOTIDE SEQUENCE</scope>
    <source>
        <strain evidence="6">CBS 958.72</strain>
    </source>
</reference>
<dbReference type="SUPFAM" id="SSF51905">
    <property type="entry name" value="FAD/NAD(P)-binding domain"/>
    <property type="match status" value="1"/>
</dbReference>
<evidence type="ECO:0000259" key="5">
    <source>
        <dbReference type="Pfam" id="PF01494"/>
    </source>
</evidence>
<dbReference type="PANTHER" id="PTHR43004:SF19">
    <property type="entry name" value="BINDING MONOOXYGENASE, PUTATIVE (JCVI)-RELATED"/>
    <property type="match status" value="1"/>
</dbReference>
<evidence type="ECO:0000313" key="6">
    <source>
        <dbReference type="EMBL" id="KAK3362166.1"/>
    </source>
</evidence>
<dbReference type="InterPro" id="IPR050641">
    <property type="entry name" value="RIFMO-like"/>
</dbReference>
<keyword evidence="7" id="KW-1185">Reference proteome</keyword>
<keyword evidence="3" id="KW-0274">FAD</keyword>
<comment type="cofactor">
    <cofactor evidence="1">
        <name>FAD</name>
        <dbReference type="ChEBI" id="CHEBI:57692"/>
    </cofactor>
</comment>